<dbReference type="Gene3D" id="1.10.510.10">
    <property type="entry name" value="Transferase(Phosphotransferase) domain 1"/>
    <property type="match status" value="1"/>
</dbReference>
<evidence type="ECO:0000256" key="6">
    <source>
        <dbReference type="ARBA" id="ARBA00022741"/>
    </source>
</evidence>
<dbReference type="PROSITE" id="PS01245">
    <property type="entry name" value="RIO1"/>
    <property type="match status" value="1"/>
</dbReference>
<comment type="catalytic activity">
    <reaction evidence="11">
        <text>L-seryl-[protein] + ATP = O-phospho-L-seryl-[protein] + ADP + H(+)</text>
        <dbReference type="Rhea" id="RHEA:17989"/>
        <dbReference type="Rhea" id="RHEA-COMP:9863"/>
        <dbReference type="Rhea" id="RHEA-COMP:11604"/>
        <dbReference type="ChEBI" id="CHEBI:15378"/>
        <dbReference type="ChEBI" id="CHEBI:29999"/>
        <dbReference type="ChEBI" id="CHEBI:30616"/>
        <dbReference type="ChEBI" id="CHEBI:83421"/>
        <dbReference type="ChEBI" id="CHEBI:456216"/>
        <dbReference type="EC" id="2.7.11.1"/>
    </reaction>
</comment>
<dbReference type="SUPFAM" id="SSF56112">
    <property type="entry name" value="Protein kinase-like (PK-like)"/>
    <property type="match status" value="1"/>
</dbReference>
<keyword evidence="3" id="KW-0723">Serine/threonine-protein kinase</keyword>
<evidence type="ECO:0000259" key="13">
    <source>
        <dbReference type="SMART" id="SM00090"/>
    </source>
</evidence>
<evidence type="ECO:0000256" key="3">
    <source>
        <dbReference type="ARBA" id="ARBA00022527"/>
    </source>
</evidence>
<evidence type="ECO:0000256" key="7">
    <source>
        <dbReference type="ARBA" id="ARBA00022777"/>
    </source>
</evidence>
<dbReference type="GO" id="GO:0005524">
    <property type="term" value="F:ATP binding"/>
    <property type="evidence" value="ECO:0007669"/>
    <property type="project" value="UniProtKB-KW"/>
</dbReference>
<dbReference type="InterPro" id="IPR018934">
    <property type="entry name" value="RIO_dom"/>
</dbReference>
<comment type="catalytic activity">
    <reaction evidence="10">
        <text>L-threonyl-[protein] + ATP = O-phospho-L-threonyl-[protein] + ADP + H(+)</text>
        <dbReference type="Rhea" id="RHEA:46608"/>
        <dbReference type="Rhea" id="RHEA-COMP:11060"/>
        <dbReference type="Rhea" id="RHEA-COMP:11605"/>
        <dbReference type="ChEBI" id="CHEBI:15378"/>
        <dbReference type="ChEBI" id="CHEBI:30013"/>
        <dbReference type="ChEBI" id="CHEBI:30616"/>
        <dbReference type="ChEBI" id="CHEBI:61977"/>
        <dbReference type="ChEBI" id="CHEBI:456216"/>
        <dbReference type="EC" id="2.7.11.1"/>
    </reaction>
</comment>
<dbReference type="SMART" id="SM00090">
    <property type="entry name" value="RIO"/>
    <property type="match status" value="1"/>
</dbReference>
<dbReference type="Proteomes" id="UP001300502">
    <property type="component" value="Unassembled WGS sequence"/>
</dbReference>
<name>A0AAV9IC55_9RHOD</name>
<comment type="similarity">
    <text evidence="1">Belongs to the protein kinase superfamily. RIO-type Ser/Thr kinase family.</text>
</comment>
<dbReference type="InterPro" id="IPR008266">
    <property type="entry name" value="Tyr_kinase_AS"/>
</dbReference>
<dbReference type="EMBL" id="JANCYU010000026">
    <property type="protein sequence ID" value="KAK4524884.1"/>
    <property type="molecule type" value="Genomic_DNA"/>
</dbReference>
<dbReference type="PANTHER" id="PTHR45723">
    <property type="entry name" value="SERINE/THREONINE-PROTEIN KINASE RIO1"/>
    <property type="match status" value="1"/>
</dbReference>
<protein>
    <recommendedName>
        <fullName evidence="2">non-specific serine/threonine protein kinase</fullName>
        <ecNumber evidence="2">2.7.11.1</ecNumber>
    </recommendedName>
</protein>
<evidence type="ECO:0000256" key="8">
    <source>
        <dbReference type="ARBA" id="ARBA00022840"/>
    </source>
</evidence>
<evidence type="ECO:0000256" key="10">
    <source>
        <dbReference type="ARBA" id="ARBA00047899"/>
    </source>
</evidence>
<dbReference type="GO" id="GO:0046872">
    <property type="term" value="F:metal ion binding"/>
    <property type="evidence" value="ECO:0007669"/>
    <property type="project" value="UniProtKB-KW"/>
</dbReference>
<keyword evidence="8" id="KW-0067">ATP-binding</keyword>
<dbReference type="InterPro" id="IPR018935">
    <property type="entry name" value="RIO_kinase_CS"/>
</dbReference>
<keyword evidence="15" id="KW-1185">Reference proteome</keyword>
<evidence type="ECO:0000256" key="11">
    <source>
        <dbReference type="ARBA" id="ARBA00048679"/>
    </source>
</evidence>
<evidence type="ECO:0000256" key="12">
    <source>
        <dbReference type="SAM" id="MobiDB-lite"/>
    </source>
</evidence>
<dbReference type="EC" id="2.7.11.1" evidence="2"/>
<dbReference type="Pfam" id="PF01163">
    <property type="entry name" value="RIO1"/>
    <property type="match status" value="1"/>
</dbReference>
<evidence type="ECO:0000256" key="5">
    <source>
        <dbReference type="ARBA" id="ARBA00022723"/>
    </source>
</evidence>
<evidence type="ECO:0000256" key="9">
    <source>
        <dbReference type="ARBA" id="ARBA00022842"/>
    </source>
</evidence>
<feature type="compositionally biased region" description="Basic residues" evidence="12">
    <location>
        <begin position="411"/>
        <end position="433"/>
    </location>
</feature>
<dbReference type="Gene3D" id="3.30.200.20">
    <property type="entry name" value="Phosphorylase Kinase, domain 1"/>
    <property type="match status" value="1"/>
</dbReference>
<proteinExistence type="inferred from homology"/>
<dbReference type="GO" id="GO:0004674">
    <property type="term" value="F:protein serine/threonine kinase activity"/>
    <property type="evidence" value="ECO:0007669"/>
    <property type="project" value="UniProtKB-KW"/>
</dbReference>
<evidence type="ECO:0000256" key="4">
    <source>
        <dbReference type="ARBA" id="ARBA00022679"/>
    </source>
</evidence>
<dbReference type="InterPro" id="IPR011009">
    <property type="entry name" value="Kinase-like_dom_sf"/>
</dbReference>
<feature type="region of interest" description="Disordered" evidence="12">
    <location>
        <begin position="344"/>
        <end position="433"/>
    </location>
</feature>
<evidence type="ECO:0000256" key="1">
    <source>
        <dbReference type="ARBA" id="ARBA00009196"/>
    </source>
</evidence>
<dbReference type="InterPro" id="IPR000687">
    <property type="entry name" value="RIO_kinase"/>
</dbReference>
<dbReference type="AlphaFoldDB" id="A0AAV9IC55"/>
<reference evidence="14 15" key="1">
    <citation type="submission" date="2022-07" db="EMBL/GenBank/DDBJ databases">
        <title>Genome-wide signatures of adaptation to extreme environments.</title>
        <authorList>
            <person name="Cho C.H."/>
            <person name="Yoon H.S."/>
        </authorList>
    </citation>
    <scope>NUCLEOTIDE SEQUENCE [LARGE SCALE GENOMIC DNA]</scope>
    <source>
        <strain evidence="14 15">108.79 E11</strain>
    </source>
</reference>
<keyword evidence="5" id="KW-0479">Metal-binding</keyword>
<evidence type="ECO:0000313" key="14">
    <source>
        <dbReference type="EMBL" id="KAK4524884.1"/>
    </source>
</evidence>
<keyword evidence="7" id="KW-0418">Kinase</keyword>
<feature type="domain" description="RIO kinase" evidence="13">
    <location>
        <begin position="38"/>
        <end position="297"/>
    </location>
</feature>
<sequence length="433" mass="49684">MHEGSKPERADAEYASDTDLLTEKIFQEKNRSELRIKDKALISTVENAIDRRTRLLLFKFLSTGVLDSIYGCVSTGKEANVYSAVTGCNFYTNLQIPSFLQPFACQEDHSTDVLALKVFKTVALSFRDRDRYIDGDIRFKNGYRKGSSRDMVILWTEKEFRNLRRLAKIGVPVPFPYYLKKNVLIMKFIGTNHKAAPLLKDVVLPSSEWLKLYLQVCRLMRKMYRDANLVHGDLSEYNLMYHDGELIIIDVSQAVENDHPSMGYFLYRDCKNVCLFFKSRIGEDTNFSGVLTDNDQEEALLSFAASEVFQYVLQDEKKLGANLEGLVGTFEAVHLENELDYPSEDEGEAASFSASETSSENSNSVDFSSEISASEEDVDKVAPEAAQEVSQELKKSQRKQWKKYVKENARLRRQQKIPKKVKRRKEKQNKKKK</sequence>
<dbReference type="InterPro" id="IPR051272">
    <property type="entry name" value="RIO-type_Ser/Thr_kinase"/>
</dbReference>
<keyword evidence="9" id="KW-0460">Magnesium</keyword>
<feature type="compositionally biased region" description="Low complexity" evidence="12">
    <location>
        <begin position="349"/>
        <end position="370"/>
    </location>
</feature>
<organism evidence="14 15">
    <name type="scientific">Galdieria yellowstonensis</name>
    <dbReference type="NCBI Taxonomy" id="3028027"/>
    <lineage>
        <taxon>Eukaryota</taxon>
        <taxon>Rhodophyta</taxon>
        <taxon>Bangiophyceae</taxon>
        <taxon>Galdieriales</taxon>
        <taxon>Galdieriaceae</taxon>
        <taxon>Galdieria</taxon>
    </lineage>
</organism>
<gene>
    <name evidence="14" type="ORF">GAYE_SCF06G2786</name>
</gene>
<keyword evidence="4" id="KW-0808">Transferase</keyword>
<dbReference type="PROSITE" id="PS00109">
    <property type="entry name" value="PROTEIN_KINASE_TYR"/>
    <property type="match status" value="1"/>
</dbReference>
<keyword evidence="6" id="KW-0547">Nucleotide-binding</keyword>
<comment type="caution">
    <text evidence="14">The sequence shown here is derived from an EMBL/GenBank/DDBJ whole genome shotgun (WGS) entry which is preliminary data.</text>
</comment>
<evidence type="ECO:0000256" key="2">
    <source>
        <dbReference type="ARBA" id="ARBA00012513"/>
    </source>
</evidence>
<accession>A0AAV9IC55</accession>
<evidence type="ECO:0000313" key="15">
    <source>
        <dbReference type="Proteomes" id="UP001300502"/>
    </source>
</evidence>